<organism evidence="2 3">
    <name type="scientific">Collybiopsis luxurians FD-317 M1</name>
    <dbReference type="NCBI Taxonomy" id="944289"/>
    <lineage>
        <taxon>Eukaryota</taxon>
        <taxon>Fungi</taxon>
        <taxon>Dikarya</taxon>
        <taxon>Basidiomycota</taxon>
        <taxon>Agaricomycotina</taxon>
        <taxon>Agaricomycetes</taxon>
        <taxon>Agaricomycetidae</taxon>
        <taxon>Agaricales</taxon>
        <taxon>Marasmiineae</taxon>
        <taxon>Omphalotaceae</taxon>
        <taxon>Collybiopsis</taxon>
        <taxon>Collybiopsis luxurians</taxon>
    </lineage>
</organism>
<feature type="compositionally biased region" description="Low complexity" evidence="1">
    <location>
        <begin position="43"/>
        <end position="68"/>
    </location>
</feature>
<dbReference type="Proteomes" id="UP000053593">
    <property type="component" value="Unassembled WGS sequence"/>
</dbReference>
<evidence type="ECO:0000313" key="2">
    <source>
        <dbReference type="EMBL" id="KIK58878.1"/>
    </source>
</evidence>
<dbReference type="AlphaFoldDB" id="A0A0D0CT23"/>
<proteinExistence type="predicted"/>
<keyword evidence="3" id="KW-1185">Reference proteome</keyword>
<evidence type="ECO:0000256" key="1">
    <source>
        <dbReference type="SAM" id="MobiDB-lite"/>
    </source>
</evidence>
<accession>A0A0D0CT23</accession>
<evidence type="ECO:0000313" key="3">
    <source>
        <dbReference type="Proteomes" id="UP000053593"/>
    </source>
</evidence>
<dbReference type="HOGENOM" id="CLU_1875674_0_0_1"/>
<feature type="region of interest" description="Disordered" evidence="1">
    <location>
        <begin position="28"/>
        <end position="85"/>
    </location>
</feature>
<reference evidence="2 3" key="1">
    <citation type="submission" date="2014-04" db="EMBL/GenBank/DDBJ databases">
        <title>Evolutionary Origins and Diversification of the Mycorrhizal Mutualists.</title>
        <authorList>
            <consortium name="DOE Joint Genome Institute"/>
            <consortium name="Mycorrhizal Genomics Consortium"/>
            <person name="Kohler A."/>
            <person name="Kuo A."/>
            <person name="Nagy L.G."/>
            <person name="Floudas D."/>
            <person name="Copeland A."/>
            <person name="Barry K.W."/>
            <person name="Cichocki N."/>
            <person name="Veneault-Fourrey C."/>
            <person name="LaButti K."/>
            <person name="Lindquist E.A."/>
            <person name="Lipzen A."/>
            <person name="Lundell T."/>
            <person name="Morin E."/>
            <person name="Murat C."/>
            <person name="Riley R."/>
            <person name="Ohm R."/>
            <person name="Sun H."/>
            <person name="Tunlid A."/>
            <person name="Henrissat B."/>
            <person name="Grigoriev I.V."/>
            <person name="Hibbett D.S."/>
            <person name="Martin F."/>
        </authorList>
    </citation>
    <scope>NUCLEOTIDE SEQUENCE [LARGE SCALE GENOMIC DNA]</scope>
    <source>
        <strain evidence="2 3">FD-317 M1</strain>
    </source>
</reference>
<dbReference type="OrthoDB" id="3068124at2759"/>
<dbReference type="EMBL" id="KN834782">
    <property type="protein sequence ID" value="KIK58878.1"/>
    <property type="molecule type" value="Genomic_DNA"/>
</dbReference>
<sequence length="136" mass="15240">MPAISAHQRVLRGAFKYARKLQERRRIQCIAPVDSGDEHESAPLDSDSNSDSSSLSSLSSISSVSSTSELEGRAGDSSSDDSDKEDQHYICHFHAVQAEITEILQTQVHFPNKVHKCSQLSLVLQLYKQDDPRHFW</sequence>
<gene>
    <name evidence="2" type="ORF">GYMLUDRAFT_60416</name>
</gene>
<protein>
    <submittedName>
        <fullName evidence="2">Uncharacterized protein</fullName>
    </submittedName>
</protein>
<name>A0A0D0CT23_9AGAR</name>